<accession>A8N0S8</accession>
<dbReference type="GeneID" id="6004903"/>
<dbReference type="STRING" id="240176.A8N0S8"/>
<feature type="region of interest" description="Disordered" evidence="1">
    <location>
        <begin position="23"/>
        <end position="48"/>
    </location>
</feature>
<proteinExistence type="predicted"/>
<dbReference type="Pfam" id="PF13365">
    <property type="entry name" value="Trypsin_2"/>
    <property type="match status" value="1"/>
</dbReference>
<protein>
    <submittedName>
        <fullName evidence="2">Uncharacterized protein</fullName>
    </submittedName>
</protein>
<evidence type="ECO:0000313" key="3">
    <source>
        <dbReference type="Proteomes" id="UP000001861"/>
    </source>
</evidence>
<dbReference type="EMBL" id="AACS02000001">
    <property type="protein sequence ID" value="EAU93312.2"/>
    <property type="molecule type" value="Genomic_DNA"/>
</dbReference>
<dbReference type="RefSeq" id="XP_001828479.2">
    <property type="nucleotide sequence ID" value="XM_001828427.2"/>
</dbReference>
<dbReference type="OrthoDB" id="10054765at2759"/>
<keyword evidence="3" id="KW-1185">Reference proteome</keyword>
<name>A8N0S8_COPC7</name>
<comment type="caution">
    <text evidence="2">The sequence shown here is derived from an EMBL/GenBank/DDBJ whole genome shotgun (WGS) entry which is preliminary data.</text>
</comment>
<evidence type="ECO:0000256" key="1">
    <source>
        <dbReference type="SAM" id="MobiDB-lite"/>
    </source>
</evidence>
<dbReference type="SUPFAM" id="SSF50494">
    <property type="entry name" value="Trypsin-like serine proteases"/>
    <property type="match status" value="1"/>
</dbReference>
<feature type="compositionally biased region" description="Pro residues" evidence="1">
    <location>
        <begin position="34"/>
        <end position="43"/>
    </location>
</feature>
<dbReference type="AlphaFoldDB" id="A8N0S8"/>
<dbReference type="KEGG" id="cci:CC1G_08625"/>
<dbReference type="OMA" id="WGVPAEM"/>
<dbReference type="eggNOG" id="ENOG502S3JE">
    <property type="taxonomic scope" value="Eukaryota"/>
</dbReference>
<organism evidence="2 3">
    <name type="scientific">Coprinopsis cinerea (strain Okayama-7 / 130 / ATCC MYA-4618 / FGSC 9003)</name>
    <name type="common">Inky cap fungus</name>
    <name type="synonym">Hormographiella aspergillata</name>
    <dbReference type="NCBI Taxonomy" id="240176"/>
    <lineage>
        <taxon>Eukaryota</taxon>
        <taxon>Fungi</taxon>
        <taxon>Dikarya</taxon>
        <taxon>Basidiomycota</taxon>
        <taxon>Agaricomycotina</taxon>
        <taxon>Agaricomycetes</taxon>
        <taxon>Agaricomycetidae</taxon>
        <taxon>Agaricales</taxon>
        <taxon>Agaricineae</taxon>
        <taxon>Psathyrellaceae</taxon>
        <taxon>Coprinopsis</taxon>
    </lineage>
</organism>
<reference evidence="2 3" key="1">
    <citation type="journal article" date="2010" name="Proc. Natl. Acad. Sci. U.S.A.">
        <title>Insights into evolution of multicellular fungi from the assembled chromosomes of the mushroom Coprinopsis cinerea (Coprinus cinereus).</title>
        <authorList>
            <person name="Stajich J.E."/>
            <person name="Wilke S.K."/>
            <person name="Ahren D."/>
            <person name="Au C.H."/>
            <person name="Birren B.W."/>
            <person name="Borodovsky M."/>
            <person name="Burns C."/>
            <person name="Canback B."/>
            <person name="Casselton L.A."/>
            <person name="Cheng C.K."/>
            <person name="Deng J."/>
            <person name="Dietrich F.S."/>
            <person name="Fargo D.C."/>
            <person name="Farman M.L."/>
            <person name="Gathman A.C."/>
            <person name="Goldberg J."/>
            <person name="Guigo R."/>
            <person name="Hoegger P.J."/>
            <person name="Hooker J.B."/>
            <person name="Huggins A."/>
            <person name="James T.Y."/>
            <person name="Kamada T."/>
            <person name="Kilaru S."/>
            <person name="Kodira C."/>
            <person name="Kues U."/>
            <person name="Kupfer D."/>
            <person name="Kwan H.S."/>
            <person name="Lomsadze A."/>
            <person name="Li W."/>
            <person name="Lilly W.W."/>
            <person name="Ma L.J."/>
            <person name="Mackey A.J."/>
            <person name="Manning G."/>
            <person name="Martin F."/>
            <person name="Muraguchi H."/>
            <person name="Natvig D.O."/>
            <person name="Palmerini H."/>
            <person name="Ramesh M.A."/>
            <person name="Rehmeyer C.J."/>
            <person name="Roe B.A."/>
            <person name="Shenoy N."/>
            <person name="Stanke M."/>
            <person name="Ter-Hovhannisyan V."/>
            <person name="Tunlid A."/>
            <person name="Velagapudi R."/>
            <person name="Vision T.J."/>
            <person name="Zeng Q."/>
            <person name="Zolan M.E."/>
            <person name="Pukkila P.J."/>
        </authorList>
    </citation>
    <scope>NUCLEOTIDE SEQUENCE [LARGE SCALE GENOMIC DNA]</scope>
    <source>
        <strain evidence="3">Okayama-7 / 130 / ATCC MYA-4618 / FGSC 9003</strain>
    </source>
</reference>
<dbReference type="HOGENOM" id="CLU_049073_0_0_1"/>
<dbReference type="InterPro" id="IPR009003">
    <property type="entry name" value="Peptidase_S1_PA"/>
</dbReference>
<sequence>MLSRPVSSAKLLRRRPRISAARFATVSPHVIPQTQPPPPPKPAEPFVESSKTPFIDSRVLRALTAQPPATTLHDIISHYLDETGNVLDVTLPYEPTPSKERRVQFDDDESSREVVTVAHCAKDGDNHKVTLSSGFGLNVPGWQEDEILIVTCAHTLEEIRQSPLLQMKEIPPSNPHPILTGTFICIGSGASLKVYPASRIVSALPRSDIVLLSVPLPPGTLKSLPLSPYPAPLNTPILAHFVSPTPVHGAGDWKPWIGDTYGAWKHGRVVGYRDFSGRETQPGTYDALSHMLFTPFPTAGSSGGPVVDAETGAVVGVMLGSRMDNAIAGVKGWGVPSETIFEASMGFIHFKDVLLIKANTADVLFAWTRRKEVDAGEALCTLDITY</sequence>
<dbReference type="VEuPathDB" id="FungiDB:CC1G_08625"/>
<gene>
    <name evidence="2" type="ORF">CC1G_08625</name>
</gene>
<evidence type="ECO:0000313" key="2">
    <source>
        <dbReference type="EMBL" id="EAU93312.2"/>
    </source>
</evidence>
<dbReference type="Proteomes" id="UP000001861">
    <property type="component" value="Unassembled WGS sequence"/>
</dbReference>
<dbReference type="InParanoid" id="A8N0S8"/>